<dbReference type="GO" id="GO:0000166">
    <property type="term" value="F:nucleotide binding"/>
    <property type="evidence" value="ECO:0007669"/>
    <property type="project" value="InterPro"/>
</dbReference>
<evidence type="ECO:0000256" key="3">
    <source>
        <dbReference type="ARBA" id="ARBA00038984"/>
    </source>
</evidence>
<dbReference type="OrthoDB" id="2129491at2759"/>
<dbReference type="InterPro" id="IPR050984">
    <property type="entry name" value="Gfo/Idh/MocA_domain"/>
</dbReference>
<feature type="domain" description="Gfo/Idh/MocA-like oxidoreductase N-terminal" evidence="6">
    <location>
        <begin position="38"/>
        <end position="141"/>
    </location>
</feature>
<dbReference type="AlphaFoldDB" id="A0A9P9DEH7"/>
<name>A0A9P9DEH7_9PLEO</name>
<dbReference type="EMBL" id="JAGMWT010000013">
    <property type="protein sequence ID" value="KAH7117668.1"/>
    <property type="molecule type" value="Genomic_DNA"/>
</dbReference>
<dbReference type="PANTHER" id="PTHR22604">
    <property type="entry name" value="OXIDOREDUCTASES"/>
    <property type="match status" value="1"/>
</dbReference>
<protein>
    <recommendedName>
        <fullName evidence="3">D-xylose 1-dehydrogenase (NADP(+), D-xylono-1,5-lactone-forming)</fullName>
        <ecNumber evidence="3">1.1.1.179</ecNumber>
    </recommendedName>
    <alternativeName>
        <fullName evidence="4">D-xylose-NADP dehydrogenase</fullName>
    </alternativeName>
</protein>
<proteinExistence type="inferred from homology"/>
<gene>
    <name evidence="8" type="ORF">B0J11DRAFT_592029</name>
</gene>
<evidence type="ECO:0000259" key="6">
    <source>
        <dbReference type="Pfam" id="PF01408"/>
    </source>
</evidence>
<evidence type="ECO:0000256" key="4">
    <source>
        <dbReference type="ARBA" id="ARBA00042988"/>
    </source>
</evidence>
<dbReference type="InterPro" id="IPR036291">
    <property type="entry name" value="NAD(P)-bd_dom_sf"/>
</dbReference>
<sequence>MSSTNSTTQPFTLRWGILATGNIAKTFTKDLLVDPITRNVTDIRHTVVAAAASSSKSRAQDFLNTVGAPSTATAHGSYLSLVQDPNVDIIYVATPHSHHYQHTRLCLEHGKHVLVEKPFTVNFAQTKILFEIAKEKKLFIMEAVWTRFFPVAKEIQAFIQKGKLGAVKRVYADLSFWKDVEGEFGTEDRMVNLELAGGALLDLGVYSLTWIYLTLYHTLPPSLRQDPKVFSTMAKYPQTGADEMTSIILDFPQPSAPLSATNGASASAPLTSSAHAIALTALRVPSTTNPSHPTSSPDPIRIQGTLGDISIAWPPYRPTAYTLVPAANDSRGQIAEWGFERREREVPGGGSGMFYEADECARCVREGRLESETMGWEETGSVMRVMDEVRRAAGLAYGEGIEGVGWDGEA</sequence>
<evidence type="ECO:0000259" key="7">
    <source>
        <dbReference type="Pfam" id="PF22725"/>
    </source>
</evidence>
<evidence type="ECO:0000313" key="9">
    <source>
        <dbReference type="Proteomes" id="UP000700596"/>
    </source>
</evidence>
<comment type="caution">
    <text evidence="8">The sequence shown here is derived from an EMBL/GenBank/DDBJ whole genome shotgun (WGS) entry which is preliminary data.</text>
</comment>
<dbReference type="Pfam" id="PF01408">
    <property type="entry name" value="GFO_IDH_MocA"/>
    <property type="match status" value="1"/>
</dbReference>
<organism evidence="8 9">
    <name type="scientific">Dendryphion nanum</name>
    <dbReference type="NCBI Taxonomy" id="256645"/>
    <lineage>
        <taxon>Eukaryota</taxon>
        <taxon>Fungi</taxon>
        <taxon>Dikarya</taxon>
        <taxon>Ascomycota</taxon>
        <taxon>Pezizomycotina</taxon>
        <taxon>Dothideomycetes</taxon>
        <taxon>Pleosporomycetidae</taxon>
        <taxon>Pleosporales</taxon>
        <taxon>Torulaceae</taxon>
        <taxon>Dendryphion</taxon>
    </lineage>
</organism>
<dbReference type="Proteomes" id="UP000700596">
    <property type="component" value="Unassembled WGS sequence"/>
</dbReference>
<dbReference type="GO" id="GO:0047837">
    <property type="term" value="F:D-xylose 1-dehydrogenase (NADP+) activity"/>
    <property type="evidence" value="ECO:0007669"/>
    <property type="project" value="UniProtKB-EC"/>
</dbReference>
<dbReference type="SUPFAM" id="SSF51735">
    <property type="entry name" value="NAD(P)-binding Rossmann-fold domains"/>
    <property type="match status" value="1"/>
</dbReference>
<feature type="domain" description="GFO/IDH/MocA-like oxidoreductase" evidence="7">
    <location>
        <begin position="154"/>
        <end position="253"/>
    </location>
</feature>
<dbReference type="PANTHER" id="PTHR22604:SF115">
    <property type="entry name" value="DIHYDRODIOL DEHYDROGENASE, PUTATIVE (AFU_ORTHOLOGUE AFUA_1G07520)-RELATED"/>
    <property type="match status" value="1"/>
</dbReference>
<keyword evidence="9" id="KW-1185">Reference proteome</keyword>
<dbReference type="InterPro" id="IPR000683">
    <property type="entry name" value="Gfo/Idh/MocA-like_OxRdtase_N"/>
</dbReference>
<accession>A0A9P9DEH7</accession>
<dbReference type="SUPFAM" id="SSF55347">
    <property type="entry name" value="Glyceraldehyde-3-phosphate dehydrogenase-like, C-terminal domain"/>
    <property type="match status" value="1"/>
</dbReference>
<evidence type="ECO:0000256" key="1">
    <source>
        <dbReference type="ARBA" id="ARBA00010928"/>
    </source>
</evidence>
<comment type="similarity">
    <text evidence="1">Belongs to the Gfo/Idh/MocA family.</text>
</comment>
<evidence type="ECO:0000313" key="8">
    <source>
        <dbReference type="EMBL" id="KAH7117668.1"/>
    </source>
</evidence>
<dbReference type="Gene3D" id="3.40.50.720">
    <property type="entry name" value="NAD(P)-binding Rossmann-like Domain"/>
    <property type="match status" value="1"/>
</dbReference>
<evidence type="ECO:0000256" key="5">
    <source>
        <dbReference type="ARBA" id="ARBA00049233"/>
    </source>
</evidence>
<dbReference type="InterPro" id="IPR055170">
    <property type="entry name" value="GFO_IDH_MocA-like_dom"/>
</dbReference>
<comment type="catalytic activity">
    <reaction evidence="5">
        <text>D-xylose + NADP(+) = D-xylono-1,5-lactone + NADPH + H(+)</text>
        <dbReference type="Rhea" id="RHEA:22000"/>
        <dbReference type="ChEBI" id="CHEBI:15378"/>
        <dbReference type="ChEBI" id="CHEBI:15867"/>
        <dbReference type="ChEBI" id="CHEBI:53455"/>
        <dbReference type="ChEBI" id="CHEBI:57783"/>
        <dbReference type="ChEBI" id="CHEBI:58349"/>
        <dbReference type="EC" id="1.1.1.179"/>
    </reaction>
</comment>
<dbReference type="EC" id="1.1.1.179" evidence="3"/>
<reference evidence="8" key="1">
    <citation type="journal article" date="2021" name="Nat. Commun.">
        <title>Genetic determinants of endophytism in the Arabidopsis root mycobiome.</title>
        <authorList>
            <person name="Mesny F."/>
            <person name="Miyauchi S."/>
            <person name="Thiergart T."/>
            <person name="Pickel B."/>
            <person name="Atanasova L."/>
            <person name="Karlsson M."/>
            <person name="Huettel B."/>
            <person name="Barry K.W."/>
            <person name="Haridas S."/>
            <person name="Chen C."/>
            <person name="Bauer D."/>
            <person name="Andreopoulos W."/>
            <person name="Pangilinan J."/>
            <person name="LaButti K."/>
            <person name="Riley R."/>
            <person name="Lipzen A."/>
            <person name="Clum A."/>
            <person name="Drula E."/>
            <person name="Henrissat B."/>
            <person name="Kohler A."/>
            <person name="Grigoriev I.V."/>
            <person name="Martin F.M."/>
            <person name="Hacquard S."/>
        </authorList>
    </citation>
    <scope>NUCLEOTIDE SEQUENCE</scope>
    <source>
        <strain evidence="8">MPI-CAGE-CH-0243</strain>
    </source>
</reference>
<dbReference type="Pfam" id="PF22725">
    <property type="entry name" value="GFO_IDH_MocA_C3"/>
    <property type="match status" value="1"/>
</dbReference>
<keyword evidence="2" id="KW-0560">Oxidoreductase</keyword>
<evidence type="ECO:0000256" key="2">
    <source>
        <dbReference type="ARBA" id="ARBA00023002"/>
    </source>
</evidence>
<dbReference type="Gene3D" id="3.30.360.10">
    <property type="entry name" value="Dihydrodipicolinate Reductase, domain 2"/>
    <property type="match status" value="1"/>
</dbReference>